<keyword evidence="3" id="KW-1185">Reference proteome</keyword>
<protein>
    <submittedName>
        <fullName evidence="2">Uncharacterized protein</fullName>
    </submittedName>
</protein>
<sequence length="28" mass="2947">MGWPGIDASTISTHGTLTQPPQPIPQIC</sequence>
<evidence type="ECO:0000313" key="2">
    <source>
        <dbReference type="EMBL" id="KAF9740997.1"/>
    </source>
</evidence>
<comment type="caution">
    <text evidence="2">The sequence shown here is derived from an EMBL/GenBank/DDBJ whole genome shotgun (WGS) entry which is preliminary data.</text>
</comment>
<dbReference type="AlphaFoldDB" id="A0A9P6GSG3"/>
<feature type="compositionally biased region" description="Polar residues" evidence="1">
    <location>
        <begin position="9"/>
        <end position="18"/>
    </location>
</feature>
<evidence type="ECO:0000256" key="1">
    <source>
        <dbReference type="SAM" id="MobiDB-lite"/>
    </source>
</evidence>
<gene>
    <name evidence="2" type="ORF">PMIN01_00536</name>
</gene>
<organism evidence="2 3">
    <name type="scientific">Paraphaeosphaeria minitans</name>
    <dbReference type="NCBI Taxonomy" id="565426"/>
    <lineage>
        <taxon>Eukaryota</taxon>
        <taxon>Fungi</taxon>
        <taxon>Dikarya</taxon>
        <taxon>Ascomycota</taxon>
        <taxon>Pezizomycotina</taxon>
        <taxon>Dothideomycetes</taxon>
        <taxon>Pleosporomycetidae</taxon>
        <taxon>Pleosporales</taxon>
        <taxon>Massarineae</taxon>
        <taxon>Didymosphaeriaceae</taxon>
        <taxon>Paraphaeosphaeria</taxon>
    </lineage>
</organism>
<feature type="region of interest" description="Disordered" evidence="1">
    <location>
        <begin position="1"/>
        <end position="28"/>
    </location>
</feature>
<reference evidence="2" key="1">
    <citation type="journal article" date="2020" name="Mol. Plant Microbe Interact.">
        <title>Genome Sequence of the Biocontrol Agent Coniothyrium minitans strain Conio (IMI 134523).</title>
        <authorList>
            <person name="Patel D."/>
            <person name="Shittu T.A."/>
            <person name="Baroncelli R."/>
            <person name="Muthumeenakshi S."/>
            <person name="Osborne T.H."/>
            <person name="Janganan T.K."/>
            <person name="Sreenivasaprasad S."/>
        </authorList>
    </citation>
    <scope>NUCLEOTIDE SEQUENCE</scope>
    <source>
        <strain evidence="2">Conio</strain>
    </source>
</reference>
<accession>A0A9P6GSG3</accession>
<name>A0A9P6GSG3_9PLEO</name>
<dbReference type="Proteomes" id="UP000756921">
    <property type="component" value="Unassembled WGS sequence"/>
</dbReference>
<proteinExistence type="predicted"/>
<evidence type="ECO:0000313" key="3">
    <source>
        <dbReference type="Proteomes" id="UP000756921"/>
    </source>
</evidence>
<dbReference type="EMBL" id="WJXW01000001">
    <property type="protein sequence ID" value="KAF9740997.1"/>
    <property type="molecule type" value="Genomic_DNA"/>
</dbReference>